<dbReference type="InterPro" id="IPR032523">
    <property type="entry name" value="CcmF_C"/>
</dbReference>
<evidence type="ECO:0000256" key="7">
    <source>
        <dbReference type="ARBA" id="ARBA00022989"/>
    </source>
</evidence>
<feature type="transmembrane region" description="Helical" evidence="10">
    <location>
        <begin position="266"/>
        <end position="285"/>
    </location>
</feature>
<dbReference type="InterPro" id="IPR003568">
    <property type="entry name" value="Cyt_c_biogenesis_CcmF"/>
</dbReference>
<dbReference type="GO" id="GO:0005886">
    <property type="term" value="C:plasma membrane"/>
    <property type="evidence" value="ECO:0007669"/>
    <property type="project" value="UniProtKB-SubCell"/>
</dbReference>
<evidence type="ECO:0000256" key="1">
    <source>
        <dbReference type="ARBA" id="ARBA00004429"/>
    </source>
</evidence>
<gene>
    <name evidence="13" type="primary">nrfE</name>
    <name evidence="13" type="ORF">HER31_00255</name>
</gene>
<evidence type="ECO:0000256" key="6">
    <source>
        <dbReference type="ARBA" id="ARBA00022748"/>
    </source>
</evidence>
<dbReference type="EMBL" id="CP051180">
    <property type="protein sequence ID" value="QIZ75471.1"/>
    <property type="molecule type" value="Genomic_DNA"/>
</dbReference>
<evidence type="ECO:0000259" key="11">
    <source>
        <dbReference type="Pfam" id="PF01578"/>
    </source>
</evidence>
<keyword evidence="14" id="KW-1185">Reference proteome</keyword>
<comment type="subcellular location">
    <subcellularLocation>
        <location evidence="1">Cell inner membrane</location>
        <topology evidence="1">Multi-pass membrane protein</topology>
    </subcellularLocation>
</comment>
<name>A0A6H1U8V0_9GAMM</name>
<feature type="transmembrane region" description="Helical" evidence="10">
    <location>
        <begin position="382"/>
        <end position="403"/>
    </location>
</feature>
<feature type="domain" description="Cytochrome c-type biogenesis protein CcmF C-terminal" evidence="12">
    <location>
        <begin position="308"/>
        <end position="605"/>
    </location>
</feature>
<keyword evidence="7 10" id="KW-1133">Transmembrane helix</keyword>
<evidence type="ECO:0000256" key="5">
    <source>
        <dbReference type="ARBA" id="ARBA00022692"/>
    </source>
</evidence>
<keyword evidence="13" id="KW-0456">Lyase</keyword>
<dbReference type="PRINTS" id="PR01411">
    <property type="entry name" value="CCMFBIOGNSIS"/>
</dbReference>
<proteinExistence type="inferred from homology"/>
<dbReference type="AlphaFoldDB" id="A0A6H1U8V0"/>
<feature type="transmembrane region" description="Helical" evidence="10">
    <location>
        <begin position="343"/>
        <end position="367"/>
    </location>
</feature>
<evidence type="ECO:0000256" key="9">
    <source>
        <dbReference type="ARBA" id="ARBA00037230"/>
    </source>
</evidence>
<accession>A0A6H1U8V0</accession>
<evidence type="ECO:0000313" key="13">
    <source>
        <dbReference type="EMBL" id="QIZ75471.1"/>
    </source>
</evidence>
<dbReference type="KEGG" id="fes:HER31_00255"/>
<feature type="transmembrane region" description="Helical" evidence="10">
    <location>
        <begin position="201"/>
        <end position="223"/>
    </location>
</feature>
<evidence type="ECO:0000256" key="8">
    <source>
        <dbReference type="ARBA" id="ARBA00023136"/>
    </source>
</evidence>
<feature type="transmembrane region" description="Helical" evidence="10">
    <location>
        <begin position="433"/>
        <end position="454"/>
    </location>
</feature>
<dbReference type="PANTHER" id="PTHR43653">
    <property type="entry name" value="CYTOCHROME C ASSEMBLY PROTEIN-RELATED"/>
    <property type="match status" value="1"/>
</dbReference>
<comment type="function">
    <text evidence="9">Required for the biogenesis of c-type cytochromes. Possible subunit of a heme lyase.</text>
</comment>
<dbReference type="GO" id="GO:0016829">
    <property type="term" value="F:lyase activity"/>
    <property type="evidence" value="ECO:0007669"/>
    <property type="project" value="UniProtKB-KW"/>
</dbReference>
<comment type="similarity">
    <text evidence="2">Belongs to the CcmF/CycK/Ccl1/NrfE/CcsA family.</text>
</comment>
<evidence type="ECO:0000256" key="2">
    <source>
        <dbReference type="ARBA" id="ARBA00009186"/>
    </source>
</evidence>
<dbReference type="RefSeq" id="WP_168658733.1">
    <property type="nucleotide sequence ID" value="NZ_CP051180.1"/>
</dbReference>
<dbReference type="GO" id="GO:0015232">
    <property type="term" value="F:heme transmembrane transporter activity"/>
    <property type="evidence" value="ECO:0007669"/>
    <property type="project" value="InterPro"/>
</dbReference>
<keyword evidence="4" id="KW-0997">Cell inner membrane</keyword>
<keyword evidence="5 10" id="KW-0812">Transmembrane</keyword>
<keyword evidence="3" id="KW-1003">Cell membrane</keyword>
<organism evidence="13 14">
    <name type="scientific">Ferrimonas lipolytica</name>
    <dbReference type="NCBI Taxonomy" id="2724191"/>
    <lineage>
        <taxon>Bacteria</taxon>
        <taxon>Pseudomonadati</taxon>
        <taxon>Pseudomonadota</taxon>
        <taxon>Gammaproteobacteria</taxon>
        <taxon>Alteromonadales</taxon>
        <taxon>Ferrimonadaceae</taxon>
        <taxon>Ferrimonas</taxon>
    </lineage>
</organism>
<feature type="transmembrane region" description="Helical" evidence="10">
    <location>
        <begin position="161"/>
        <end position="189"/>
    </location>
</feature>
<sequence length="614" mass="67502">MFAEVGLLLLLLGTVAAAIRGAIPLLFSQLSPLRHYCRSLSQLCSTALVLSVISLAICFVSDDFSVRYVADHSNSQLAFYYKAAAVWGSHEGSLLFWLMAMTVCMTRIHKQNQFGFDSATVMAWISTAFGAFLIFTSNPFARILPDVPIEGRDLNPMLQNIGLIVHPPMVFLGYVAVSVLFAGAMAILYRGELNQLRQQWLRRWTLISWVLLTGGNVLGAWWAYSQLGWGGWWFWDPVENSSFIPWLVTTALLHSLYLNQEKQLRLTTLLLCISAFSLSLLGTFLVRSGVIQSVHAFASDPSRGYSILVILALVAVGGFTLFARNASRFEFKQLPPLNGRQGLLALGVVLILVATVAVVLGTIYPVIFQALDLGAISVGPPYFNSIFVPLTIASASLLTLLLSNNTPLRVLLWALAIVFASLCNWAWAEQPYWLLWLGAFGGSLLLTSCIVAALQQRQSLPATLAHTGLAIAILSATAVSNFEQQAMVQMGPGEGRFVGNIAFVFESSETVSGRGYQAQQATIRLEDSDGNELSYLYPQRKHFGATNMQLTVAAVEHGIIEDRYISMGPTLQSGKHLIRISRKPLINGLWFAGIMMIGAGFIALWQQRRRRQCA</sequence>
<dbReference type="InterPro" id="IPR003567">
    <property type="entry name" value="Cyt_c_biogenesis"/>
</dbReference>
<feature type="transmembrane region" description="Helical" evidence="10">
    <location>
        <begin position="585"/>
        <end position="605"/>
    </location>
</feature>
<reference evidence="13 14" key="1">
    <citation type="submission" date="2020-04" db="EMBL/GenBank/DDBJ databases">
        <title>Ferrimonas sp. S7 isolated from sea water.</title>
        <authorList>
            <person name="Bae S.S."/>
            <person name="Baek K."/>
        </authorList>
    </citation>
    <scope>NUCLEOTIDE SEQUENCE [LARGE SCALE GENOMIC DNA]</scope>
    <source>
        <strain evidence="13 14">S7</strain>
    </source>
</reference>
<evidence type="ECO:0000313" key="14">
    <source>
        <dbReference type="Proteomes" id="UP000501602"/>
    </source>
</evidence>
<feature type="transmembrane region" description="Helical" evidence="10">
    <location>
        <begin position="39"/>
        <end position="59"/>
    </location>
</feature>
<keyword evidence="6" id="KW-0201">Cytochrome c-type biogenesis</keyword>
<feature type="transmembrane region" description="Helical" evidence="10">
    <location>
        <begin position="305"/>
        <end position="323"/>
    </location>
</feature>
<evidence type="ECO:0000256" key="10">
    <source>
        <dbReference type="SAM" id="Phobius"/>
    </source>
</evidence>
<feature type="transmembrane region" description="Helical" evidence="10">
    <location>
        <begin position="121"/>
        <end position="141"/>
    </location>
</feature>
<evidence type="ECO:0000256" key="3">
    <source>
        <dbReference type="ARBA" id="ARBA00022475"/>
    </source>
</evidence>
<keyword evidence="8 10" id="KW-0472">Membrane</keyword>
<feature type="transmembrane region" description="Helical" evidence="10">
    <location>
        <begin position="410"/>
        <end position="427"/>
    </location>
</feature>
<feature type="domain" description="Cytochrome c assembly protein" evidence="11">
    <location>
        <begin position="87"/>
        <end position="288"/>
    </location>
</feature>
<dbReference type="Pfam" id="PF16327">
    <property type="entry name" value="CcmF_C"/>
    <property type="match status" value="1"/>
</dbReference>
<evidence type="ECO:0000259" key="12">
    <source>
        <dbReference type="Pfam" id="PF16327"/>
    </source>
</evidence>
<evidence type="ECO:0000256" key="4">
    <source>
        <dbReference type="ARBA" id="ARBA00022519"/>
    </source>
</evidence>
<protein>
    <submittedName>
        <fullName evidence="13">Heme lyase NrfEFG subunit NrfE</fullName>
    </submittedName>
</protein>
<dbReference type="GO" id="GO:0020037">
    <property type="term" value="F:heme binding"/>
    <property type="evidence" value="ECO:0007669"/>
    <property type="project" value="InterPro"/>
</dbReference>
<dbReference type="PANTHER" id="PTHR43653:SF1">
    <property type="entry name" value="CYTOCHROME C-TYPE BIOGENESIS PROTEIN CCMF"/>
    <property type="match status" value="1"/>
</dbReference>
<dbReference type="Proteomes" id="UP000501602">
    <property type="component" value="Chromosome"/>
</dbReference>
<dbReference type="PRINTS" id="PR01410">
    <property type="entry name" value="CCBIOGENESIS"/>
</dbReference>
<feature type="transmembrane region" description="Helical" evidence="10">
    <location>
        <begin position="243"/>
        <end position="259"/>
    </location>
</feature>
<feature type="transmembrane region" description="Helical" evidence="10">
    <location>
        <begin position="79"/>
        <end position="100"/>
    </location>
</feature>
<feature type="transmembrane region" description="Helical" evidence="10">
    <location>
        <begin position="6"/>
        <end position="27"/>
    </location>
</feature>
<dbReference type="NCBIfam" id="NF007691">
    <property type="entry name" value="PRK10369.1"/>
    <property type="match status" value="1"/>
</dbReference>
<dbReference type="Pfam" id="PF01578">
    <property type="entry name" value="Cytochrom_C_asm"/>
    <property type="match status" value="1"/>
</dbReference>
<dbReference type="InterPro" id="IPR002541">
    <property type="entry name" value="Cyt_c_assembly"/>
</dbReference>
<dbReference type="GO" id="GO:0017004">
    <property type="term" value="P:cytochrome complex assembly"/>
    <property type="evidence" value="ECO:0007669"/>
    <property type="project" value="UniProtKB-KW"/>
</dbReference>